<gene>
    <name evidence="3" type="ORF">DXC39_15430</name>
    <name evidence="2" type="ORF">DXD79_21170</name>
    <name evidence="1" type="ORF">GNE07_25585</name>
</gene>
<organism evidence="3 4">
    <name type="scientific">Hungatella hathewayi</name>
    <dbReference type="NCBI Taxonomy" id="154046"/>
    <lineage>
        <taxon>Bacteria</taxon>
        <taxon>Bacillati</taxon>
        <taxon>Bacillota</taxon>
        <taxon>Clostridia</taxon>
        <taxon>Lachnospirales</taxon>
        <taxon>Lachnospiraceae</taxon>
        <taxon>Hungatella</taxon>
    </lineage>
</organism>
<evidence type="ECO:0000313" key="1">
    <source>
        <dbReference type="EMBL" id="MUB66396.1"/>
    </source>
</evidence>
<dbReference type="RefSeq" id="WP_055650220.1">
    <property type="nucleotide sequence ID" value="NZ_CABJBJ010000033.1"/>
</dbReference>
<sequence length="397" mass="46569">MAEYNLLTQRLLSEGYSVDHYPDYVQIQGSTLPGGDPLNNLGGGFVFKKAIANDCIYKTGCGKYVLGKNVNSDMSYMGILWCHENDNPVIRCPYDIPDCADNDPLLHGTRGGGLCIMCQCVCHRTEECYDYENSIEKADDERQAEKRRKYEEYSKTHKGRVCLNHMYFNERTREWRLEYEPQRCARICYSQDGWCPVLCRQLSRKKGNVYYDLKTSHIRKDGTLFDGEVIVHIEKGIRYFERPVCMDICQAFVRQNGKDIIWDKYKWNTYTTVKLFDPTFHAEILNVRAESRPSRNLMQDLTDIQDGIKISHSSDLIKRQKEAKRERRQKARGKRIEKLEAKLLKTGYDSLEEHSLDRIHADKWLSPERIEELEELRLQRIKAEQVQMSLFDLEERT</sequence>
<proteinExistence type="predicted"/>
<dbReference type="AlphaFoldDB" id="A0A174SQF2"/>
<dbReference type="Proteomes" id="UP000434223">
    <property type="component" value="Unassembled WGS sequence"/>
</dbReference>
<dbReference type="Proteomes" id="UP000261257">
    <property type="component" value="Unassembled WGS sequence"/>
</dbReference>
<dbReference type="Proteomes" id="UP000263014">
    <property type="component" value="Unassembled WGS sequence"/>
</dbReference>
<dbReference type="EMBL" id="QSON01000011">
    <property type="protein sequence ID" value="RGJ00335.1"/>
    <property type="molecule type" value="Genomic_DNA"/>
</dbReference>
<evidence type="ECO:0000313" key="3">
    <source>
        <dbReference type="EMBL" id="RGM03412.1"/>
    </source>
</evidence>
<protein>
    <submittedName>
        <fullName evidence="3">Sarcolemmal membrane-associated protein</fullName>
    </submittedName>
</protein>
<evidence type="ECO:0000313" key="4">
    <source>
        <dbReference type="Proteomes" id="UP000261257"/>
    </source>
</evidence>
<dbReference type="OrthoDB" id="9786708at2"/>
<reference evidence="1 6" key="2">
    <citation type="submission" date="2019-09" db="EMBL/GenBank/DDBJ databases">
        <title>Draft genome sequencing of Hungatella hathewayi 123Y-2.</title>
        <authorList>
            <person name="Lv Q."/>
            <person name="Li S."/>
        </authorList>
    </citation>
    <scope>NUCLEOTIDE SEQUENCE [LARGE SCALE GENOMIC DNA]</scope>
    <source>
        <strain evidence="1 6">123Y-2</strain>
    </source>
</reference>
<reference evidence="4 5" key="1">
    <citation type="submission" date="2018-08" db="EMBL/GenBank/DDBJ databases">
        <title>A genome reference for cultivated species of the human gut microbiota.</title>
        <authorList>
            <person name="Zou Y."/>
            <person name="Xue W."/>
            <person name="Luo G."/>
        </authorList>
    </citation>
    <scope>NUCLEOTIDE SEQUENCE [LARGE SCALE GENOMIC DNA]</scope>
    <source>
        <strain evidence="3 4">TF05-11AC</strain>
        <strain evidence="2 5">TM09-12</strain>
    </source>
</reference>
<comment type="caution">
    <text evidence="3">The sequence shown here is derived from an EMBL/GenBank/DDBJ whole genome shotgun (WGS) entry which is preliminary data.</text>
</comment>
<dbReference type="EMBL" id="QSSQ01000014">
    <property type="protein sequence ID" value="RGM03412.1"/>
    <property type="molecule type" value="Genomic_DNA"/>
</dbReference>
<dbReference type="EMBL" id="WNME01000025">
    <property type="protein sequence ID" value="MUB66396.1"/>
    <property type="molecule type" value="Genomic_DNA"/>
</dbReference>
<evidence type="ECO:0000313" key="6">
    <source>
        <dbReference type="Proteomes" id="UP000434223"/>
    </source>
</evidence>
<evidence type="ECO:0000313" key="2">
    <source>
        <dbReference type="EMBL" id="RGJ00335.1"/>
    </source>
</evidence>
<accession>A0A174SQF2</accession>
<name>A0A174SQF2_9FIRM</name>
<evidence type="ECO:0000313" key="5">
    <source>
        <dbReference type="Proteomes" id="UP000263014"/>
    </source>
</evidence>